<evidence type="ECO:0000256" key="3">
    <source>
        <dbReference type="ARBA" id="ARBA00006288"/>
    </source>
</evidence>
<dbReference type="GO" id="GO:0071949">
    <property type="term" value="F:FAD binding"/>
    <property type="evidence" value="ECO:0007669"/>
    <property type="project" value="InterPro"/>
</dbReference>
<dbReference type="InterPro" id="IPR055060">
    <property type="entry name" value="ACOX_C_alpha1"/>
</dbReference>
<reference evidence="16" key="1">
    <citation type="submission" date="2020-10" db="EMBL/GenBank/DDBJ databases">
        <title>Unveiling of a novel bifunctional photoreceptor, Dualchrome1, isolated from a cosmopolitan green alga.</title>
        <authorList>
            <person name="Suzuki S."/>
            <person name="Kawachi M."/>
        </authorList>
    </citation>
    <scope>NUCLEOTIDE SEQUENCE</scope>
    <source>
        <strain evidence="16">NIES 2893</strain>
    </source>
</reference>
<dbReference type="GO" id="GO:0055088">
    <property type="term" value="P:lipid homeostasis"/>
    <property type="evidence" value="ECO:0007669"/>
    <property type="project" value="TreeGrafter"/>
</dbReference>
<name>A0A830HPT2_9CHLO</name>
<keyword evidence="17" id="KW-1185">Reference proteome</keyword>
<dbReference type="GO" id="GO:0005504">
    <property type="term" value="F:fatty acid binding"/>
    <property type="evidence" value="ECO:0007669"/>
    <property type="project" value="TreeGrafter"/>
</dbReference>
<dbReference type="InterPro" id="IPR012258">
    <property type="entry name" value="Acyl-CoA_oxidase"/>
</dbReference>
<gene>
    <name evidence="16" type="ORF">PPROV_000654200</name>
</gene>
<evidence type="ECO:0000256" key="5">
    <source>
        <dbReference type="ARBA" id="ARBA00022827"/>
    </source>
</evidence>
<feature type="domain" description="Acyl-CoA oxidase C-alpha1" evidence="15">
    <location>
        <begin position="289"/>
        <end position="439"/>
    </location>
</feature>
<dbReference type="InterPro" id="IPR036250">
    <property type="entry name" value="AcylCo_DH-like_C"/>
</dbReference>
<evidence type="ECO:0000256" key="11">
    <source>
        <dbReference type="PIRSR" id="PIRSR000168-1"/>
    </source>
</evidence>
<accession>A0A830HPT2</accession>
<keyword evidence="5 10" id="KW-0274">FAD</keyword>
<feature type="domain" description="Acyl-CoA oxidase/dehydrogenase middle" evidence="14">
    <location>
        <begin position="134"/>
        <end position="250"/>
    </location>
</feature>
<dbReference type="Gene3D" id="2.40.110.10">
    <property type="entry name" value="Butyryl-CoA Dehydrogenase, subunit A, domain 2"/>
    <property type="match status" value="1"/>
</dbReference>
<evidence type="ECO:0000256" key="12">
    <source>
        <dbReference type="PIRSR" id="PIRSR000168-2"/>
    </source>
</evidence>
<evidence type="ECO:0000259" key="15">
    <source>
        <dbReference type="Pfam" id="PF22924"/>
    </source>
</evidence>
<dbReference type="SUPFAM" id="SSF56645">
    <property type="entry name" value="Acyl-CoA dehydrogenase NM domain-like"/>
    <property type="match status" value="1"/>
</dbReference>
<dbReference type="OrthoDB" id="538336at2759"/>
<keyword evidence="9" id="KW-0576">Peroxisome</keyword>
<comment type="cofactor">
    <cofactor evidence="1">
        <name>FAD</name>
        <dbReference type="ChEBI" id="CHEBI:57692"/>
    </cofactor>
</comment>
<keyword evidence="7" id="KW-0560">Oxidoreductase</keyword>
<evidence type="ECO:0000256" key="8">
    <source>
        <dbReference type="ARBA" id="ARBA00023098"/>
    </source>
</evidence>
<dbReference type="PANTHER" id="PTHR10909:SF382">
    <property type="entry name" value="ACYL-COENZYME A OXIDASE"/>
    <property type="match status" value="1"/>
</dbReference>
<dbReference type="Proteomes" id="UP000660262">
    <property type="component" value="Unassembled WGS sequence"/>
</dbReference>
<dbReference type="FunFam" id="1.20.140.10:FF:000010">
    <property type="entry name" value="Acyl-coenzyme A oxidase"/>
    <property type="match status" value="1"/>
</dbReference>
<evidence type="ECO:0000256" key="2">
    <source>
        <dbReference type="ARBA" id="ARBA00004275"/>
    </source>
</evidence>
<sequence>MEVSSDATNTLVTQELQRLLEHDNHAHRTAMKNFMQANDLFVPRYDIDLRAERELAYQRLKALCEAGFISVSDFRNNPMRIFAAHEVAGLADGSMATKMTVQFNLFGGTVLKLGTEKHHGEFLKAIDSLKSVGCFGLTELGYGNNAVEMETTATWDAKTKEWVIHTPTVLGQKYWITNGAVHSHFCLVFAQTYVPHPSDTSKMVHEGIHAFLVRIRSDDMKVMPGVRVEDMGHKMGCNGVDNGKLWFEHVRVKPDALLDRFSQVDASTGAFQSSIPKKRDRFLKVADQLLSGRICIAAMCQSASKMALTIAFRYANSRLTVGPKGASDTPILTYQLQQNALLPLLARTIALNLGLNGVKEMWAKHQFQINSMTVVQCCAIKPLCSWNNERCGTVCRERCGGQGYLSCNRFGQIIGFAHAGMTAEGDNRVLMQKVSKELLGLAEGGKLPSTFLSAATASIPPYANAASLPIMRRLLTIVSARRLLDLSKAMASRQTSPAAVAGDNPVFEIWMKQESDLVQATAYAYAEHIVMEYSMKAASASSTSRELSEVLHTVTRLYALDAVERELGNLLCEGLLTPSQGQQVQAARREACKTLGAHGVWEMLIASFGIPEQLINAPIASDWARYNVKDNRGELDGVAEMVEWQSRL</sequence>
<dbReference type="PIRSF" id="PIRSF000168">
    <property type="entry name" value="Acyl-CoA_oxidase"/>
    <property type="match status" value="1"/>
</dbReference>
<dbReference type="InterPro" id="IPR046373">
    <property type="entry name" value="Acyl-CoA_Oxase/DH_mid-dom_sf"/>
</dbReference>
<evidence type="ECO:0000256" key="9">
    <source>
        <dbReference type="ARBA" id="ARBA00023140"/>
    </source>
</evidence>
<comment type="similarity">
    <text evidence="3 10">Belongs to the acyl-CoA oxidase family.</text>
</comment>
<evidence type="ECO:0000313" key="16">
    <source>
        <dbReference type="EMBL" id="GHP07800.1"/>
    </source>
</evidence>
<dbReference type="InterPro" id="IPR009100">
    <property type="entry name" value="AcylCoA_DH/oxidase_NM_dom_sf"/>
</dbReference>
<evidence type="ECO:0000259" key="14">
    <source>
        <dbReference type="Pfam" id="PF02770"/>
    </source>
</evidence>
<evidence type="ECO:0000256" key="6">
    <source>
        <dbReference type="ARBA" id="ARBA00022832"/>
    </source>
</evidence>
<dbReference type="FunFam" id="2.40.110.10:FF:000005">
    <property type="entry name" value="Acyl-coenzyme A oxidase"/>
    <property type="match status" value="1"/>
</dbReference>
<dbReference type="GO" id="GO:0033540">
    <property type="term" value="P:fatty acid beta-oxidation using acyl-CoA oxidase"/>
    <property type="evidence" value="ECO:0007669"/>
    <property type="project" value="TreeGrafter"/>
</dbReference>
<dbReference type="Gene3D" id="1.20.140.10">
    <property type="entry name" value="Butyryl-CoA Dehydrogenase, subunit A, domain 3"/>
    <property type="match status" value="2"/>
</dbReference>
<dbReference type="SUPFAM" id="SSF47203">
    <property type="entry name" value="Acyl-CoA dehydrogenase C-terminal domain-like"/>
    <property type="match status" value="2"/>
</dbReference>
<evidence type="ECO:0000256" key="4">
    <source>
        <dbReference type="ARBA" id="ARBA00022630"/>
    </source>
</evidence>
<dbReference type="EMBL" id="BNJQ01000018">
    <property type="protein sequence ID" value="GHP07800.1"/>
    <property type="molecule type" value="Genomic_DNA"/>
</dbReference>
<keyword evidence="6" id="KW-0276">Fatty acid metabolism</keyword>
<protein>
    <recommendedName>
        <fullName evidence="10">Acyl-coenzyme A oxidase</fullName>
    </recommendedName>
</protein>
<evidence type="ECO:0000256" key="7">
    <source>
        <dbReference type="ARBA" id="ARBA00023002"/>
    </source>
</evidence>
<dbReference type="Pfam" id="PF02770">
    <property type="entry name" value="Acyl-CoA_dh_M"/>
    <property type="match status" value="1"/>
</dbReference>
<evidence type="ECO:0000313" key="17">
    <source>
        <dbReference type="Proteomes" id="UP000660262"/>
    </source>
</evidence>
<dbReference type="Pfam" id="PF01756">
    <property type="entry name" value="ACOX"/>
    <property type="match status" value="1"/>
</dbReference>
<proteinExistence type="inferred from homology"/>
<dbReference type="InterPro" id="IPR002655">
    <property type="entry name" value="Acyl-CoA_oxidase_C"/>
</dbReference>
<feature type="active site" description="Proton acceptor" evidence="11">
    <location>
        <position position="424"/>
    </location>
</feature>
<feature type="domain" description="Acyl-CoA oxidase C-terminal" evidence="13">
    <location>
        <begin position="503"/>
        <end position="620"/>
    </location>
</feature>
<keyword evidence="8" id="KW-0443">Lipid metabolism</keyword>
<dbReference type="AlphaFoldDB" id="A0A830HPT2"/>
<evidence type="ECO:0000256" key="10">
    <source>
        <dbReference type="PIRNR" id="PIRNR000168"/>
    </source>
</evidence>
<dbReference type="PANTHER" id="PTHR10909">
    <property type="entry name" value="ELECTRON TRANSPORT OXIDOREDUCTASE"/>
    <property type="match status" value="1"/>
</dbReference>
<comment type="subcellular location">
    <subcellularLocation>
        <location evidence="2">Peroxisome</location>
    </subcellularLocation>
</comment>
<comment type="caution">
    <text evidence="16">The sequence shown here is derived from an EMBL/GenBank/DDBJ whole genome shotgun (WGS) entry which is preliminary data.</text>
</comment>
<feature type="binding site" evidence="12">
    <location>
        <position position="138"/>
    </location>
    <ligand>
        <name>FAD</name>
        <dbReference type="ChEBI" id="CHEBI:57692"/>
    </ligand>
</feature>
<dbReference type="InterPro" id="IPR006091">
    <property type="entry name" value="Acyl-CoA_Oxase/DH_mid-dom"/>
</dbReference>
<dbReference type="GO" id="GO:0003997">
    <property type="term" value="F:acyl-CoA oxidase activity"/>
    <property type="evidence" value="ECO:0007669"/>
    <property type="project" value="InterPro"/>
</dbReference>
<evidence type="ECO:0000256" key="1">
    <source>
        <dbReference type="ARBA" id="ARBA00001974"/>
    </source>
</evidence>
<keyword evidence="4 10" id="KW-0285">Flavoprotein</keyword>
<dbReference type="Pfam" id="PF22924">
    <property type="entry name" value="ACOX_C_alpha1"/>
    <property type="match status" value="1"/>
</dbReference>
<organism evidence="16 17">
    <name type="scientific">Pycnococcus provasolii</name>
    <dbReference type="NCBI Taxonomy" id="41880"/>
    <lineage>
        <taxon>Eukaryota</taxon>
        <taxon>Viridiplantae</taxon>
        <taxon>Chlorophyta</taxon>
        <taxon>Pseudoscourfieldiophyceae</taxon>
        <taxon>Pseudoscourfieldiales</taxon>
        <taxon>Pycnococcaceae</taxon>
        <taxon>Pycnococcus</taxon>
    </lineage>
</organism>
<dbReference type="GO" id="GO:0005777">
    <property type="term" value="C:peroxisome"/>
    <property type="evidence" value="ECO:0007669"/>
    <property type="project" value="UniProtKB-SubCell"/>
</dbReference>
<evidence type="ECO:0000259" key="13">
    <source>
        <dbReference type="Pfam" id="PF01756"/>
    </source>
</evidence>